<dbReference type="CDD" id="cd07043">
    <property type="entry name" value="STAS_anti-anti-sigma_factors"/>
    <property type="match status" value="1"/>
</dbReference>
<dbReference type="Gene3D" id="3.30.750.24">
    <property type="entry name" value="STAS domain"/>
    <property type="match status" value="1"/>
</dbReference>
<dbReference type="InterPro" id="IPR002645">
    <property type="entry name" value="STAS_dom"/>
</dbReference>
<dbReference type="PANTHER" id="PTHR35849">
    <property type="entry name" value="BLR2341 PROTEIN"/>
    <property type="match status" value="1"/>
</dbReference>
<accession>A0ABY5WA94</accession>
<dbReference type="SUPFAM" id="SSF52091">
    <property type="entry name" value="SpoIIaa-like"/>
    <property type="match status" value="1"/>
</dbReference>
<evidence type="ECO:0000313" key="2">
    <source>
        <dbReference type="EMBL" id="UWP86226.1"/>
    </source>
</evidence>
<proteinExistence type="predicted"/>
<dbReference type="PROSITE" id="PS50801">
    <property type="entry name" value="STAS"/>
    <property type="match status" value="1"/>
</dbReference>
<organism evidence="2 3">
    <name type="scientific">Dactylosporangium fulvum</name>
    <dbReference type="NCBI Taxonomy" id="53359"/>
    <lineage>
        <taxon>Bacteria</taxon>
        <taxon>Bacillati</taxon>
        <taxon>Actinomycetota</taxon>
        <taxon>Actinomycetes</taxon>
        <taxon>Micromonosporales</taxon>
        <taxon>Micromonosporaceae</taxon>
        <taxon>Dactylosporangium</taxon>
    </lineage>
</organism>
<evidence type="ECO:0000313" key="3">
    <source>
        <dbReference type="Proteomes" id="UP001059617"/>
    </source>
</evidence>
<evidence type="ECO:0000259" key="1">
    <source>
        <dbReference type="PROSITE" id="PS50801"/>
    </source>
</evidence>
<reference evidence="2" key="1">
    <citation type="submission" date="2021-04" db="EMBL/GenBank/DDBJ databases">
        <authorList>
            <person name="Hartkoorn R.C."/>
            <person name="Beaudoing E."/>
            <person name="Hot D."/>
        </authorList>
    </citation>
    <scope>NUCLEOTIDE SEQUENCE</scope>
    <source>
        <strain evidence="2">NRRL B-16292</strain>
    </source>
</reference>
<dbReference type="Proteomes" id="UP001059617">
    <property type="component" value="Chromosome"/>
</dbReference>
<reference evidence="2" key="2">
    <citation type="submission" date="2022-09" db="EMBL/GenBank/DDBJ databases">
        <title>Biosynthetic gene clusters of Dactylosporangioum fulvum.</title>
        <authorList>
            <person name="Caradec T."/>
        </authorList>
    </citation>
    <scope>NUCLEOTIDE SEQUENCE</scope>
    <source>
        <strain evidence="2">NRRL B-16292</strain>
    </source>
</reference>
<dbReference type="RefSeq" id="WP_259865334.1">
    <property type="nucleotide sequence ID" value="NZ_BAAAST010000018.1"/>
</dbReference>
<dbReference type="InterPro" id="IPR036513">
    <property type="entry name" value="STAS_dom_sf"/>
</dbReference>
<dbReference type="InterPro" id="IPR058548">
    <property type="entry name" value="MlaB-like_STAS"/>
</dbReference>
<gene>
    <name evidence="2" type="ORF">Dfulv_19080</name>
</gene>
<sequence length="108" mass="11552">MTASVPVRLDIKGELTVITAAEHHERLQRFLAEGPQLELGLAAVTELDTAGLQVLLLARGEAERRGVALRLCEHSPAVHDVLALAWLTPDLDDAAQAGMPRACSGIPR</sequence>
<name>A0ABY5WA94_9ACTN</name>
<protein>
    <submittedName>
        <fullName evidence="2">STAS domain-containing protein</fullName>
    </submittedName>
</protein>
<dbReference type="Pfam" id="PF13466">
    <property type="entry name" value="STAS_2"/>
    <property type="match status" value="1"/>
</dbReference>
<keyword evidence="3" id="KW-1185">Reference proteome</keyword>
<dbReference type="InterPro" id="IPR052746">
    <property type="entry name" value="MlaB_ABC_Transporter"/>
</dbReference>
<dbReference type="EMBL" id="CP073720">
    <property type="protein sequence ID" value="UWP86226.1"/>
    <property type="molecule type" value="Genomic_DNA"/>
</dbReference>
<dbReference type="PANTHER" id="PTHR35849:SF2">
    <property type="entry name" value="BLR2341 PROTEIN"/>
    <property type="match status" value="1"/>
</dbReference>
<feature type="domain" description="STAS" evidence="1">
    <location>
        <begin position="9"/>
        <end position="82"/>
    </location>
</feature>